<evidence type="ECO:0000313" key="2">
    <source>
        <dbReference type="Proteomes" id="UP000295705"/>
    </source>
</evidence>
<gene>
    <name evidence="1" type="ORF">EV188_1097</name>
</gene>
<name>A0A4R6UXQ4_9PSEU</name>
<dbReference type="EMBL" id="SNYO01000009">
    <property type="protein sequence ID" value="TDQ50799.1"/>
    <property type="molecule type" value="Genomic_DNA"/>
</dbReference>
<sequence length="429" mass="47546">MSVELDKRLAAEGTRFLLFPQPRFLTSSGAPLFATPETVTVSTPPAKVLPGPADDRMYVVDAKFKLPYESGVSGPPFEGESHPPVTAGSDGHFTHLNPNSRDFKAATMYATVRRVLDIWEDYFGHEIPWHFEAAFARLEMIPLIEWDNAQSGFGFLEFGFGRTPNGTIDHDRPYCENFDVLAHELGHSIIFSQVGVPQNPSDRGIDYGGFHESAGDLTAIVALLHFDTFVDKLLAETKGNLLTVNGLDRVGELSDARQIRVALNAKRMSDVGTEPHERSLPLTGAVFDTMVELFQQDLVDHKLITAELRERSTNTPTGPGDLRDIAQEFAAAYDGNEEEFKASLLKARDQMGKLLAATWSSLSPDFMTYHDVFAGLVAADREIADGEHGQIIRECFAWRRIDLLPRTAQLFRRSLDDCGLRPAVVHTSV</sequence>
<protein>
    <submittedName>
        <fullName evidence="1">Uncharacterized protein</fullName>
    </submittedName>
</protein>
<proteinExistence type="predicted"/>
<dbReference type="RefSeq" id="WP_208114359.1">
    <property type="nucleotide sequence ID" value="NZ_BAABHR010000003.1"/>
</dbReference>
<dbReference type="AlphaFoldDB" id="A0A4R6UXQ4"/>
<dbReference type="Proteomes" id="UP000295705">
    <property type="component" value="Unassembled WGS sequence"/>
</dbReference>
<dbReference type="SUPFAM" id="SSF55486">
    <property type="entry name" value="Metalloproteases ('zincins'), catalytic domain"/>
    <property type="match status" value="1"/>
</dbReference>
<reference evidence="1 2" key="1">
    <citation type="submission" date="2019-03" db="EMBL/GenBank/DDBJ databases">
        <title>Genomic Encyclopedia of Type Strains, Phase IV (KMG-IV): sequencing the most valuable type-strain genomes for metagenomic binning, comparative biology and taxonomic classification.</title>
        <authorList>
            <person name="Goeker M."/>
        </authorList>
    </citation>
    <scope>NUCLEOTIDE SEQUENCE [LARGE SCALE GENOMIC DNA]</scope>
    <source>
        <strain evidence="1 2">DSM 45775</strain>
    </source>
</reference>
<evidence type="ECO:0000313" key="1">
    <source>
        <dbReference type="EMBL" id="TDQ50799.1"/>
    </source>
</evidence>
<comment type="caution">
    <text evidence="1">The sequence shown here is derived from an EMBL/GenBank/DDBJ whole genome shotgun (WGS) entry which is preliminary data.</text>
</comment>
<organism evidence="1 2">
    <name type="scientific">Actinomycetospora succinea</name>
    <dbReference type="NCBI Taxonomy" id="663603"/>
    <lineage>
        <taxon>Bacteria</taxon>
        <taxon>Bacillati</taxon>
        <taxon>Actinomycetota</taxon>
        <taxon>Actinomycetes</taxon>
        <taxon>Pseudonocardiales</taxon>
        <taxon>Pseudonocardiaceae</taxon>
        <taxon>Actinomycetospora</taxon>
    </lineage>
</organism>
<keyword evidence="2" id="KW-1185">Reference proteome</keyword>
<accession>A0A4R6UXQ4</accession>